<dbReference type="InterPro" id="IPR013320">
    <property type="entry name" value="ConA-like_dom_sf"/>
</dbReference>
<organism evidence="11 12">
    <name type="scientific">Acer yangbiense</name>
    <dbReference type="NCBI Taxonomy" id="1000413"/>
    <lineage>
        <taxon>Eukaryota</taxon>
        <taxon>Viridiplantae</taxon>
        <taxon>Streptophyta</taxon>
        <taxon>Embryophyta</taxon>
        <taxon>Tracheophyta</taxon>
        <taxon>Spermatophyta</taxon>
        <taxon>Magnoliopsida</taxon>
        <taxon>eudicotyledons</taxon>
        <taxon>Gunneridae</taxon>
        <taxon>Pentapetalae</taxon>
        <taxon>rosids</taxon>
        <taxon>malvids</taxon>
        <taxon>Sapindales</taxon>
        <taxon>Sapindaceae</taxon>
        <taxon>Hippocastanoideae</taxon>
        <taxon>Acereae</taxon>
        <taxon>Acer</taxon>
    </lineage>
</organism>
<dbReference type="Gene3D" id="2.60.120.200">
    <property type="match status" value="2"/>
</dbReference>
<keyword evidence="5 8" id="KW-0378">Hydrolase</keyword>
<gene>
    <name evidence="11" type="ORF">EZV62_017640</name>
</gene>
<dbReference type="InterPro" id="IPR044791">
    <property type="entry name" value="Beta-glucanase/XTH"/>
</dbReference>
<dbReference type="PANTHER" id="PTHR31062">
    <property type="entry name" value="XYLOGLUCAN ENDOTRANSGLUCOSYLASE/HYDROLASE PROTEIN 8-RELATED"/>
    <property type="match status" value="1"/>
</dbReference>
<evidence type="ECO:0000256" key="6">
    <source>
        <dbReference type="ARBA" id="ARBA00023295"/>
    </source>
</evidence>
<comment type="PTM">
    <text evidence="8">Contains at least one intrachain disulfide bond essential for its enzymatic activity.</text>
</comment>
<evidence type="ECO:0000259" key="10">
    <source>
        <dbReference type="PROSITE" id="PS51762"/>
    </source>
</evidence>
<keyword evidence="12" id="KW-1185">Reference proteome</keyword>
<comment type="similarity">
    <text evidence="8">Belongs to the glycosyl hydrolase 16 family.</text>
</comment>
<dbReference type="GO" id="GO:0071555">
    <property type="term" value="P:cell wall organization"/>
    <property type="evidence" value="ECO:0007669"/>
    <property type="project" value="UniProtKB-KW"/>
</dbReference>
<evidence type="ECO:0000256" key="7">
    <source>
        <dbReference type="ARBA" id="ARBA00023316"/>
    </source>
</evidence>
<protein>
    <recommendedName>
        <fullName evidence="8">Xyloglucan endotransglucosylase/hydrolase</fullName>
        <ecNumber evidence="8">2.4.1.207</ecNumber>
    </recommendedName>
</protein>
<dbReference type="EC" id="2.4.1.207" evidence="8"/>
<dbReference type="InterPro" id="IPR010713">
    <property type="entry name" value="XET_C"/>
</dbReference>
<keyword evidence="7 8" id="KW-0961">Cell wall biogenesis/degradation</keyword>
<name>A0A5C7HH31_9ROSI</name>
<evidence type="ECO:0000313" key="12">
    <source>
        <dbReference type="Proteomes" id="UP000323000"/>
    </source>
</evidence>
<reference evidence="12" key="1">
    <citation type="journal article" date="2019" name="Gigascience">
        <title>De novo genome assembly of the endangered Acer yangbiense, a plant species with extremely small populations endemic to Yunnan Province, China.</title>
        <authorList>
            <person name="Yang J."/>
            <person name="Wariss H.M."/>
            <person name="Tao L."/>
            <person name="Zhang R."/>
            <person name="Yun Q."/>
            <person name="Hollingsworth P."/>
            <person name="Dao Z."/>
            <person name="Luo G."/>
            <person name="Guo H."/>
            <person name="Ma Y."/>
            <person name="Sun W."/>
        </authorList>
    </citation>
    <scope>NUCLEOTIDE SEQUENCE [LARGE SCALE GENOMIC DNA]</scope>
    <source>
        <strain evidence="12">cv. Malutang</strain>
    </source>
</reference>
<feature type="compositionally biased region" description="Low complexity" evidence="9">
    <location>
        <begin position="168"/>
        <end position="183"/>
    </location>
</feature>
<keyword evidence="6 8" id="KW-0326">Glycosidase</keyword>
<feature type="region of interest" description="Disordered" evidence="9">
    <location>
        <begin position="152"/>
        <end position="185"/>
    </location>
</feature>
<evidence type="ECO:0000256" key="1">
    <source>
        <dbReference type="ARBA" id="ARBA00022512"/>
    </source>
</evidence>
<comment type="caution">
    <text evidence="11">The sequence shown here is derived from an EMBL/GenBank/DDBJ whole genome shotgun (WGS) entry which is preliminary data.</text>
</comment>
<dbReference type="GO" id="GO:0016762">
    <property type="term" value="F:xyloglucan:xyloglucosyl transferase activity"/>
    <property type="evidence" value="ECO:0007669"/>
    <property type="project" value="UniProtKB-EC"/>
</dbReference>
<keyword evidence="2 8" id="KW-0052">Apoplast</keyword>
<sequence length="229" mass="25239">MALFQGNLLLFLMIYLFFFMMILTPKLVSSHDRHYSPPSVSRLTDLFPHVLFDHGFSTFFGGSNIKLLNNASMATLSLDKSSGSGLVSKNKYHYGFFSAAIKLPAGLSSGVVLAFYVSGGQYTCEGVSKQRCVLVHLSIEANVDLHDDMGRIGLGDTRRKNNPTTQPSEPVSSCSKSSASLSSDPVDGPDFVTLSKQQSMAMDWARSKLMFYSYCKDDSRFKVLPPECK</sequence>
<dbReference type="EMBL" id="VAHF01000008">
    <property type="protein sequence ID" value="TXG56327.1"/>
    <property type="molecule type" value="Genomic_DNA"/>
</dbReference>
<evidence type="ECO:0000256" key="2">
    <source>
        <dbReference type="ARBA" id="ARBA00022523"/>
    </source>
</evidence>
<evidence type="ECO:0000256" key="9">
    <source>
        <dbReference type="SAM" id="MobiDB-lite"/>
    </source>
</evidence>
<evidence type="ECO:0000256" key="8">
    <source>
        <dbReference type="RuleBase" id="RU361120"/>
    </source>
</evidence>
<dbReference type="GO" id="GO:0004553">
    <property type="term" value="F:hydrolase activity, hydrolyzing O-glycosyl compounds"/>
    <property type="evidence" value="ECO:0007669"/>
    <property type="project" value="InterPro"/>
</dbReference>
<evidence type="ECO:0000256" key="3">
    <source>
        <dbReference type="ARBA" id="ARBA00022525"/>
    </source>
</evidence>
<keyword evidence="4 8" id="KW-0808">Transferase</keyword>
<keyword evidence="1 8" id="KW-0134">Cell wall</keyword>
<dbReference type="GO" id="GO:0044042">
    <property type="term" value="P:glucan metabolic process"/>
    <property type="evidence" value="ECO:0007669"/>
    <property type="project" value="InterPro"/>
</dbReference>
<dbReference type="Pfam" id="PF00722">
    <property type="entry name" value="Glyco_hydro_16"/>
    <property type="match status" value="1"/>
</dbReference>
<keyword evidence="3 8" id="KW-0964">Secreted</keyword>
<comment type="function">
    <text evidence="8">Catalyzes xyloglucan endohydrolysis (XEH) and/or endotransglycosylation (XET). Cleaves and religates xyloglucan polymers, an essential constituent of the primary cell wall, and thereby participates in cell wall construction of growing tissues.</text>
</comment>
<proteinExistence type="inferred from homology"/>
<dbReference type="Proteomes" id="UP000323000">
    <property type="component" value="Chromosome 8"/>
</dbReference>
<evidence type="ECO:0000313" key="11">
    <source>
        <dbReference type="EMBL" id="TXG56327.1"/>
    </source>
</evidence>
<dbReference type="OrthoDB" id="4781at2759"/>
<dbReference type="SUPFAM" id="SSF49899">
    <property type="entry name" value="Concanavalin A-like lectins/glucanases"/>
    <property type="match status" value="2"/>
</dbReference>
<dbReference type="Pfam" id="PF06955">
    <property type="entry name" value="XET_C"/>
    <property type="match status" value="1"/>
</dbReference>
<evidence type="ECO:0000256" key="5">
    <source>
        <dbReference type="ARBA" id="ARBA00022801"/>
    </source>
</evidence>
<dbReference type="AlphaFoldDB" id="A0A5C7HH31"/>
<comment type="subcellular location">
    <subcellularLocation>
        <location evidence="8">Secreted</location>
        <location evidence="8">Cell wall</location>
    </subcellularLocation>
    <subcellularLocation>
        <location evidence="8">Secreted</location>
        <location evidence="8">Extracellular space</location>
        <location evidence="8">Apoplast</location>
    </subcellularLocation>
</comment>
<evidence type="ECO:0000256" key="4">
    <source>
        <dbReference type="ARBA" id="ARBA00022679"/>
    </source>
</evidence>
<feature type="domain" description="GH16" evidence="10">
    <location>
        <begin position="30"/>
        <end position="229"/>
    </location>
</feature>
<accession>A0A5C7HH31</accession>
<dbReference type="PROSITE" id="PS51762">
    <property type="entry name" value="GH16_2"/>
    <property type="match status" value="1"/>
</dbReference>
<dbReference type="InterPro" id="IPR000757">
    <property type="entry name" value="Beta-glucanase-like"/>
</dbReference>
<dbReference type="GO" id="GO:0048046">
    <property type="term" value="C:apoplast"/>
    <property type="evidence" value="ECO:0007669"/>
    <property type="project" value="UniProtKB-SubCell"/>
</dbReference>